<evidence type="ECO:0000313" key="3">
    <source>
        <dbReference type="EMBL" id="QUX22549.1"/>
    </source>
</evidence>
<reference evidence="3 4" key="1">
    <citation type="submission" date="2021-05" db="EMBL/GenBank/DDBJ databases">
        <title>Direct Submission.</title>
        <authorList>
            <person name="Li K."/>
            <person name="Gao J."/>
        </authorList>
    </citation>
    <scope>NUCLEOTIDE SEQUENCE [LARGE SCALE GENOMIC DNA]</scope>
    <source>
        <strain evidence="3 4">Mg02</strain>
    </source>
</reference>
<feature type="compositionally biased region" description="Gly residues" evidence="1">
    <location>
        <begin position="321"/>
        <end position="331"/>
    </location>
</feature>
<dbReference type="EMBL" id="CP074133">
    <property type="protein sequence ID" value="QUX22549.1"/>
    <property type="molecule type" value="Genomic_DNA"/>
</dbReference>
<evidence type="ECO:0000313" key="4">
    <source>
        <dbReference type="Proteomes" id="UP000676079"/>
    </source>
</evidence>
<keyword evidence="4" id="KW-1185">Reference proteome</keyword>
<sequence>MDGRTGNGRLRPSAVLGDLARAAVPPLLPAGLSAAAACAALSAEAATGTPVSPVLPVLALVALVAGAPVSVAAVLLVGAAAVLGRRADPAGVRRRAVRAAPAVLLWAVLLAAPAAALLFLDPAPWHLVAAAAVLLPLLPALLLAVPVSVVTGRPLHRVLPSTLTPRGLRALLGGLRSAIPDPGRTADRPSIAAPVPVALLLGTVVVSGAAWGAAGPGAQAPDGPETVHIEASDGVERRFSVDLAVPDEGSRADARIGDHQVDAFWRSGPAEGAPTLYLRVCPVTESCEDGAPQALDVTATGPESMRLVLLTCAETGCPDTGSGGAPEGGPGDTDPDPLPPADAVTGRSTPAPATGADAPSCTPPDCTPHA</sequence>
<gene>
    <name evidence="3" type="ORF">KGD84_30310</name>
</gene>
<keyword evidence="2" id="KW-0812">Transmembrane</keyword>
<dbReference type="Proteomes" id="UP000676079">
    <property type="component" value="Chromosome"/>
</dbReference>
<evidence type="ECO:0000256" key="1">
    <source>
        <dbReference type="SAM" id="MobiDB-lite"/>
    </source>
</evidence>
<name>A0ABX8BJY3_9ACTN</name>
<keyword evidence="2" id="KW-1133">Transmembrane helix</keyword>
<feature type="transmembrane region" description="Helical" evidence="2">
    <location>
        <begin position="125"/>
        <end position="150"/>
    </location>
</feature>
<keyword evidence="2" id="KW-0472">Membrane</keyword>
<evidence type="ECO:0000256" key="2">
    <source>
        <dbReference type="SAM" id="Phobius"/>
    </source>
</evidence>
<feature type="region of interest" description="Disordered" evidence="1">
    <location>
        <begin position="318"/>
        <end position="370"/>
    </location>
</feature>
<proteinExistence type="predicted"/>
<dbReference type="RefSeq" id="WP_220563764.1">
    <property type="nucleotide sequence ID" value="NZ_CP074133.1"/>
</dbReference>
<feature type="transmembrane region" description="Helical" evidence="2">
    <location>
        <begin position="57"/>
        <end position="84"/>
    </location>
</feature>
<accession>A0ABX8BJY3</accession>
<protein>
    <submittedName>
        <fullName evidence="3">Uncharacterized protein</fullName>
    </submittedName>
</protein>
<feature type="transmembrane region" description="Helical" evidence="2">
    <location>
        <begin position="96"/>
        <end position="119"/>
    </location>
</feature>
<feature type="compositionally biased region" description="Pro residues" evidence="1">
    <location>
        <begin position="361"/>
        <end position="370"/>
    </location>
</feature>
<organism evidence="3 4">
    <name type="scientific">Nocardiopsis changdeensis</name>
    <dbReference type="NCBI Taxonomy" id="2831969"/>
    <lineage>
        <taxon>Bacteria</taxon>
        <taxon>Bacillati</taxon>
        <taxon>Actinomycetota</taxon>
        <taxon>Actinomycetes</taxon>
        <taxon>Streptosporangiales</taxon>
        <taxon>Nocardiopsidaceae</taxon>
        <taxon>Nocardiopsis</taxon>
    </lineage>
</organism>